<feature type="compositionally biased region" description="Basic residues" evidence="1">
    <location>
        <begin position="62"/>
        <end position="74"/>
    </location>
</feature>
<dbReference type="Proteomes" id="UP000269396">
    <property type="component" value="Unassembled WGS sequence"/>
</dbReference>
<keyword evidence="3" id="KW-1185">Reference proteome</keyword>
<sequence>KCIQDNEYVCSRCKNNNTINNISRNKLGKIEHQGCKLNSSFQQKIINTIPLSSYRDRSHSGLTRRRQRQRQHHHHCVAVDSSNYSKPSNCNIIEAQTIECCSQVTVSSSLSS</sequence>
<dbReference type="AlphaFoldDB" id="A0A183PVP6"/>
<evidence type="ECO:0000313" key="3">
    <source>
        <dbReference type="Proteomes" id="UP000269396"/>
    </source>
</evidence>
<proteinExistence type="predicted"/>
<gene>
    <name evidence="2" type="ORF">SMTD_LOCUS18431</name>
</gene>
<organism evidence="2 3">
    <name type="scientific">Schistosoma mattheei</name>
    <dbReference type="NCBI Taxonomy" id="31246"/>
    <lineage>
        <taxon>Eukaryota</taxon>
        <taxon>Metazoa</taxon>
        <taxon>Spiralia</taxon>
        <taxon>Lophotrochozoa</taxon>
        <taxon>Platyhelminthes</taxon>
        <taxon>Trematoda</taxon>
        <taxon>Digenea</taxon>
        <taxon>Strigeidida</taxon>
        <taxon>Schistosomatoidea</taxon>
        <taxon>Schistosomatidae</taxon>
        <taxon>Schistosoma</taxon>
    </lineage>
</organism>
<reference evidence="2 3" key="1">
    <citation type="submission" date="2018-11" db="EMBL/GenBank/DDBJ databases">
        <authorList>
            <consortium name="Pathogen Informatics"/>
        </authorList>
    </citation>
    <scope>NUCLEOTIDE SEQUENCE [LARGE SCALE GENOMIC DNA]</scope>
    <source>
        <strain>Denwood</strain>
        <strain evidence="3">Zambia</strain>
    </source>
</reference>
<evidence type="ECO:0000313" key="2">
    <source>
        <dbReference type="EMBL" id="VDP77037.1"/>
    </source>
</evidence>
<dbReference type="EMBL" id="UZAL01040447">
    <property type="protein sequence ID" value="VDP77037.1"/>
    <property type="molecule type" value="Genomic_DNA"/>
</dbReference>
<name>A0A183PVP6_9TREM</name>
<protein>
    <submittedName>
        <fullName evidence="2">Uncharacterized protein</fullName>
    </submittedName>
</protein>
<evidence type="ECO:0000256" key="1">
    <source>
        <dbReference type="SAM" id="MobiDB-lite"/>
    </source>
</evidence>
<accession>A0A183PVP6</accession>
<feature type="region of interest" description="Disordered" evidence="1">
    <location>
        <begin position="55"/>
        <end position="74"/>
    </location>
</feature>
<feature type="non-terminal residue" evidence="2">
    <location>
        <position position="1"/>
    </location>
</feature>